<dbReference type="RefSeq" id="WP_184105537.1">
    <property type="nucleotide sequence ID" value="NZ_JACHNX010000006.1"/>
</dbReference>
<accession>A0AA40ZX33</accession>
<feature type="transmembrane region" description="Helical" evidence="1">
    <location>
        <begin position="12"/>
        <end position="32"/>
    </location>
</feature>
<reference evidence="2 4" key="1">
    <citation type="submission" date="2020-08" db="EMBL/GenBank/DDBJ databases">
        <title>Genomic Encyclopedia of Type Strains, Phase IV (KMG-IV): sequencing the most valuable type-strain genomes for metagenomic binning, comparative biology and taxonomic classification.</title>
        <authorList>
            <person name="Goeker M."/>
        </authorList>
    </citation>
    <scope>NUCLEOTIDE SEQUENCE [LARGE SCALE GENOMIC DNA]</scope>
    <source>
        <strain evidence="2 4">DSM 14562</strain>
    </source>
</reference>
<keyword evidence="1" id="KW-0472">Membrane</keyword>
<keyword evidence="4" id="KW-1185">Reference proteome</keyword>
<name>A0AA40ZX33_9SPHN</name>
<proteinExistence type="predicted"/>
<feature type="transmembrane region" description="Helical" evidence="1">
    <location>
        <begin position="38"/>
        <end position="61"/>
    </location>
</feature>
<gene>
    <name evidence="2" type="ORF">GGQ89_001840</name>
    <name evidence="3" type="ORF">JYA60_06790</name>
</gene>
<dbReference type="AlphaFoldDB" id="A0AA40ZX33"/>
<organism evidence="3 5">
    <name type="scientific">Sphingomonas yabuuchiae</name>
    <dbReference type="NCBI Taxonomy" id="172044"/>
    <lineage>
        <taxon>Bacteria</taxon>
        <taxon>Pseudomonadati</taxon>
        <taxon>Pseudomonadota</taxon>
        <taxon>Alphaproteobacteria</taxon>
        <taxon>Sphingomonadales</taxon>
        <taxon>Sphingomonadaceae</taxon>
        <taxon>Sphingomonas</taxon>
    </lineage>
</organism>
<keyword evidence="1" id="KW-1133">Transmembrane helix</keyword>
<dbReference type="EMBL" id="JAFHKU010000123">
    <property type="protein sequence ID" value="MBN3557931.1"/>
    <property type="molecule type" value="Genomic_DNA"/>
</dbReference>
<keyword evidence="1" id="KW-0812">Transmembrane</keyword>
<evidence type="ECO:0000313" key="2">
    <source>
        <dbReference type="EMBL" id="MBB4609618.1"/>
    </source>
</evidence>
<sequence>MSAELHRRVTITLRSLTIGTAIAAGIALAFLLMGHPHIALAAVIAIIFAQVIAIETLRAFAALHSRDPR</sequence>
<evidence type="ECO:0000256" key="1">
    <source>
        <dbReference type="SAM" id="Phobius"/>
    </source>
</evidence>
<evidence type="ECO:0000313" key="5">
    <source>
        <dbReference type="Proteomes" id="UP000704529"/>
    </source>
</evidence>
<protein>
    <submittedName>
        <fullName evidence="2">FtsH-binding integral membrane protein</fullName>
    </submittedName>
</protein>
<evidence type="ECO:0000313" key="3">
    <source>
        <dbReference type="EMBL" id="MBN3557931.1"/>
    </source>
</evidence>
<dbReference type="Proteomes" id="UP000584663">
    <property type="component" value="Unassembled WGS sequence"/>
</dbReference>
<dbReference type="Proteomes" id="UP000704529">
    <property type="component" value="Unassembled WGS sequence"/>
</dbReference>
<dbReference type="EMBL" id="JACHNX010000006">
    <property type="protein sequence ID" value="MBB4609618.1"/>
    <property type="molecule type" value="Genomic_DNA"/>
</dbReference>
<comment type="caution">
    <text evidence="3">The sequence shown here is derived from an EMBL/GenBank/DDBJ whole genome shotgun (WGS) entry which is preliminary data.</text>
</comment>
<evidence type="ECO:0000313" key="4">
    <source>
        <dbReference type="Proteomes" id="UP000584663"/>
    </source>
</evidence>
<reference evidence="3" key="2">
    <citation type="submission" date="2021-01" db="EMBL/GenBank/DDBJ databases">
        <title>Genome Sequencing of Type Strains.</title>
        <authorList>
            <person name="Lemaire J.F."/>
            <person name="Inderbitzin P."/>
            <person name="Collins S.B."/>
            <person name="Wespe N."/>
            <person name="Knight-Connoni V."/>
        </authorList>
    </citation>
    <scope>NUCLEOTIDE SEQUENCE</scope>
    <source>
        <strain evidence="3">DSM 14562</strain>
    </source>
</reference>